<sequence length="359" mass="38688">MATQSVAAAGPAQADGPTLDRMIGQMIMVGFRGDRPGDPRVATVAEQIARSEVGGVLYLRHNLADRHAAVALNRAFAGAWQGVPPLLAIDQEGGRIARLGAAHDFPVFPSARDMASRHRPNEAKRLFGQMAAGLREWGFNFNLAPVADLDINPESPVIGALERSYSADPAVVDNYVAAFVLAHREHGVLSAIKHFPGHGSSATDSHEALPDVSASWTRGELEPFGSAINCGLADAIMVGHLHVGGLQDGDGSEPASLSKRVVTDLLRKELGHQGVVITDDLQMNAVTQNRSFGRAVVEAVLAGNDILLFANFEDYDPRLPERVRAILARRAEHDRALWELIRASYQRILRLKHRLAAVG</sequence>
<accession>A0A5B8KX21</accession>
<keyword evidence="4 7" id="KW-0378">Hydrolase</keyword>
<dbReference type="AlphaFoldDB" id="A0A5B8KX21"/>
<evidence type="ECO:0000256" key="4">
    <source>
        <dbReference type="ARBA" id="ARBA00022801"/>
    </source>
</evidence>
<dbReference type="InterPro" id="IPR050226">
    <property type="entry name" value="NagZ_Beta-hexosaminidase"/>
</dbReference>
<keyword evidence="5" id="KW-0326">Glycosidase</keyword>
<evidence type="ECO:0000256" key="1">
    <source>
        <dbReference type="ARBA" id="ARBA00001231"/>
    </source>
</evidence>
<dbReference type="InterPro" id="IPR036962">
    <property type="entry name" value="Glyco_hydro_3_N_sf"/>
</dbReference>
<dbReference type="RefSeq" id="WP_146298905.1">
    <property type="nucleotide sequence ID" value="NZ_CP042301.2"/>
</dbReference>
<protein>
    <recommendedName>
        <fullName evidence="3">beta-N-acetylhexosaminidase</fullName>
        <ecNumber evidence="3">3.2.1.52</ecNumber>
    </recommendedName>
</protein>
<dbReference type="GO" id="GO:0005975">
    <property type="term" value="P:carbohydrate metabolic process"/>
    <property type="evidence" value="ECO:0007669"/>
    <property type="project" value="InterPro"/>
</dbReference>
<dbReference type="GO" id="GO:0004563">
    <property type="term" value="F:beta-N-acetylhexosaminidase activity"/>
    <property type="evidence" value="ECO:0007669"/>
    <property type="project" value="UniProtKB-EC"/>
</dbReference>
<evidence type="ECO:0000313" key="7">
    <source>
        <dbReference type="EMBL" id="QDZ00257.1"/>
    </source>
</evidence>
<dbReference type="EC" id="3.2.1.52" evidence="3"/>
<dbReference type="PANTHER" id="PTHR30480:SF13">
    <property type="entry name" value="BETA-HEXOSAMINIDASE"/>
    <property type="match status" value="1"/>
</dbReference>
<evidence type="ECO:0000256" key="2">
    <source>
        <dbReference type="ARBA" id="ARBA00005336"/>
    </source>
</evidence>
<organism evidence="7 8">
    <name type="scientific">Nitratireductor mangrovi</name>
    <dbReference type="NCBI Taxonomy" id="2599600"/>
    <lineage>
        <taxon>Bacteria</taxon>
        <taxon>Pseudomonadati</taxon>
        <taxon>Pseudomonadota</taxon>
        <taxon>Alphaproteobacteria</taxon>
        <taxon>Hyphomicrobiales</taxon>
        <taxon>Phyllobacteriaceae</taxon>
        <taxon>Nitratireductor</taxon>
    </lineage>
</organism>
<evidence type="ECO:0000256" key="3">
    <source>
        <dbReference type="ARBA" id="ARBA00012663"/>
    </source>
</evidence>
<dbReference type="SUPFAM" id="SSF51445">
    <property type="entry name" value="(Trans)glycosidases"/>
    <property type="match status" value="1"/>
</dbReference>
<keyword evidence="8" id="KW-1185">Reference proteome</keyword>
<dbReference type="PANTHER" id="PTHR30480">
    <property type="entry name" value="BETA-HEXOSAMINIDASE-RELATED"/>
    <property type="match status" value="1"/>
</dbReference>
<dbReference type="InterPro" id="IPR001764">
    <property type="entry name" value="Glyco_hydro_3_N"/>
</dbReference>
<dbReference type="InterPro" id="IPR017853">
    <property type="entry name" value="GH"/>
</dbReference>
<evidence type="ECO:0000313" key="8">
    <source>
        <dbReference type="Proteomes" id="UP000321389"/>
    </source>
</evidence>
<dbReference type="EMBL" id="CP042301">
    <property type="protein sequence ID" value="QDZ00257.1"/>
    <property type="molecule type" value="Genomic_DNA"/>
</dbReference>
<evidence type="ECO:0000256" key="5">
    <source>
        <dbReference type="ARBA" id="ARBA00023295"/>
    </source>
</evidence>
<evidence type="ECO:0000259" key="6">
    <source>
        <dbReference type="Pfam" id="PF00933"/>
    </source>
</evidence>
<dbReference type="Pfam" id="PF00933">
    <property type="entry name" value="Glyco_hydro_3"/>
    <property type="match status" value="1"/>
</dbReference>
<proteinExistence type="inferred from homology"/>
<dbReference type="KEGG" id="niy:FQ775_07630"/>
<name>A0A5B8KX21_9HYPH</name>
<feature type="domain" description="Glycoside hydrolase family 3 N-terminal" evidence="6">
    <location>
        <begin position="18"/>
        <end position="313"/>
    </location>
</feature>
<gene>
    <name evidence="7" type="ORF">FQ775_07630</name>
</gene>
<dbReference type="Gene3D" id="3.20.20.300">
    <property type="entry name" value="Glycoside hydrolase, family 3, N-terminal domain"/>
    <property type="match status" value="1"/>
</dbReference>
<dbReference type="Proteomes" id="UP000321389">
    <property type="component" value="Chromosome"/>
</dbReference>
<dbReference type="GO" id="GO:0009254">
    <property type="term" value="P:peptidoglycan turnover"/>
    <property type="evidence" value="ECO:0007669"/>
    <property type="project" value="TreeGrafter"/>
</dbReference>
<reference evidence="7" key="1">
    <citation type="submission" date="2020-04" db="EMBL/GenBank/DDBJ databases">
        <title>Nitratireductor sp. nov. isolated from mangrove soil.</title>
        <authorList>
            <person name="Ye Y."/>
        </authorList>
    </citation>
    <scope>NUCLEOTIDE SEQUENCE</scope>
    <source>
        <strain evidence="7">SY7</strain>
    </source>
</reference>
<comment type="catalytic activity">
    <reaction evidence="1">
        <text>Hydrolysis of terminal non-reducing N-acetyl-D-hexosamine residues in N-acetyl-beta-D-hexosaminides.</text>
        <dbReference type="EC" id="3.2.1.52"/>
    </reaction>
</comment>
<comment type="similarity">
    <text evidence="2">Belongs to the glycosyl hydrolase 3 family.</text>
</comment>
<dbReference type="OrthoDB" id="9786661at2"/>